<protein>
    <submittedName>
        <fullName evidence="2">EVE domain-containing protein</fullName>
    </submittedName>
</protein>
<dbReference type="InterPro" id="IPR011704">
    <property type="entry name" value="ATPase_dyneun-rel_AAA"/>
</dbReference>
<dbReference type="EMBL" id="FOUM01000024">
    <property type="protein sequence ID" value="SFN20934.1"/>
    <property type="molecule type" value="Genomic_DNA"/>
</dbReference>
<feature type="domain" description="AAA+ ATPase" evidence="1">
    <location>
        <begin position="520"/>
        <end position="681"/>
    </location>
</feature>
<evidence type="ECO:0000313" key="2">
    <source>
        <dbReference type="EMBL" id="SFN20934.1"/>
    </source>
</evidence>
<dbReference type="GO" id="GO:0016887">
    <property type="term" value="F:ATP hydrolysis activity"/>
    <property type="evidence" value="ECO:0007669"/>
    <property type="project" value="InterPro"/>
</dbReference>
<dbReference type="SMART" id="SM00382">
    <property type="entry name" value="AAA"/>
    <property type="match status" value="1"/>
</dbReference>
<dbReference type="InterPro" id="IPR002740">
    <property type="entry name" value="EVE_domain"/>
</dbReference>
<gene>
    <name evidence="2" type="ORF">SAMN05216250_12460</name>
</gene>
<dbReference type="AlphaFoldDB" id="A0A1I4X4U4"/>
<dbReference type="Pfam" id="PF01878">
    <property type="entry name" value="EVE"/>
    <property type="match status" value="1"/>
</dbReference>
<dbReference type="Pfam" id="PF07728">
    <property type="entry name" value="AAA_5"/>
    <property type="match status" value="1"/>
</dbReference>
<dbReference type="InterPro" id="IPR015947">
    <property type="entry name" value="PUA-like_sf"/>
</dbReference>
<dbReference type="SUPFAM" id="SSF88697">
    <property type="entry name" value="PUA domain-like"/>
    <property type="match status" value="1"/>
</dbReference>
<dbReference type="PANTHER" id="PTHR37291:SF1">
    <property type="entry name" value="TYPE IV METHYL-DIRECTED RESTRICTION ENZYME ECOKMCRB SUBUNIT"/>
    <property type="match status" value="1"/>
</dbReference>
<reference evidence="2 3" key="1">
    <citation type="submission" date="2016-10" db="EMBL/GenBank/DDBJ databases">
        <authorList>
            <person name="de Groot N.N."/>
        </authorList>
    </citation>
    <scope>NUCLEOTIDE SEQUENCE [LARGE SCALE GENOMIC DNA]</scope>
    <source>
        <strain evidence="2 3">NLAE-zl-C202</strain>
    </source>
</reference>
<dbReference type="Gene3D" id="3.40.50.300">
    <property type="entry name" value="P-loop containing nucleotide triphosphate hydrolases"/>
    <property type="match status" value="1"/>
</dbReference>
<evidence type="ECO:0000313" key="3">
    <source>
        <dbReference type="Proteomes" id="UP000183766"/>
    </source>
</evidence>
<evidence type="ECO:0000259" key="1">
    <source>
        <dbReference type="SMART" id="SM00382"/>
    </source>
</evidence>
<dbReference type="Proteomes" id="UP000183766">
    <property type="component" value="Unassembled WGS sequence"/>
</dbReference>
<name>A0A1I4X4U4_9BACE</name>
<accession>A0A1I4X4U4</accession>
<dbReference type="PANTHER" id="PTHR37291">
    <property type="entry name" value="5-METHYLCYTOSINE-SPECIFIC RESTRICTION ENZYME B"/>
    <property type="match status" value="1"/>
</dbReference>
<sequence length="778" mass="90707">MIDRRQIYQDFQAAFPKERLVKMTLTQYTNLERQNSFCYWVESKTYDLGSIWGGSSYKFGIYEYRNKPNKNDSRIVSNDKYAWYNKYDKQTADEAFAIVRSTIFKIAEHAGKGELEAIEKIDELGDAYKWKIAFLYSDETLIPVYKRDMLVKLASYFGMSVTNKTKISDLQRFLIEQKGEKDLFEFYEELLNIVNELDSSNMEHKIWLYAPGENASKWDVCLSQNIMCIGWDDMGNLLEYSSKKEMATKLQDIYGKPGSSFKNDSLALWEFAYEMQVGDIVIVKKGQNQIIGRGIVKSDYTFDDSFSDFKHVRKMQWTNVGEWETVGKNVQKTLTDITKQPDSVKSLEKLFENKSQKQYWWLVASPKIWSFSKTPVGEIQDYTLYNDSGNQRRVFQNFIDAKEGDVVIGYEATPVKQVVAIAEIAKSADGQKIYFKKIESLLNPVDYSVIKDIPGLSGMEFLKNKNGSFFKLTKDEYNILMKLIRGGNPMHNPQYSETIFLDNVFIKSDEYNKLRNLLLAKKNVILQGAPGVGKTYSARRLAYSIIGEEDRTKIEFIQFHQNYSYEDFVMGYKPKEDGGFELRRGVFYNFCRKAQSDPDKKYFFIIDEINRGNMSKIFGELLMLIEKDYRGEKHQIRLAYNDEYFFVPENLYIIGMMNTADRSLAMIDYALRRRFSFFDMVPGFDSDGFKKYQENLDCDAFNRVIDAIKALNVEIAKDDSLGKGFCIGHSYFCNQESIDDMWLGNVIEYDIAPMLREYWFDNDKKFKEETDKLLSLIK</sequence>
<dbReference type="InterPro" id="IPR003593">
    <property type="entry name" value="AAA+_ATPase"/>
</dbReference>
<dbReference type="InterPro" id="IPR052934">
    <property type="entry name" value="Methyl-DNA_Rec/Restrict_Enz"/>
</dbReference>
<organism evidence="2 3">
    <name type="scientific">Bacteroides xylanisolvens</name>
    <dbReference type="NCBI Taxonomy" id="371601"/>
    <lineage>
        <taxon>Bacteria</taxon>
        <taxon>Pseudomonadati</taxon>
        <taxon>Bacteroidota</taxon>
        <taxon>Bacteroidia</taxon>
        <taxon>Bacteroidales</taxon>
        <taxon>Bacteroidaceae</taxon>
        <taxon>Bacteroides</taxon>
    </lineage>
</organism>
<dbReference type="RefSeq" id="WP_009040363.1">
    <property type="nucleotide sequence ID" value="NZ_FOUM01000024.1"/>
</dbReference>
<proteinExistence type="predicted"/>
<dbReference type="SUPFAM" id="SSF52540">
    <property type="entry name" value="P-loop containing nucleoside triphosphate hydrolases"/>
    <property type="match status" value="1"/>
</dbReference>
<dbReference type="CDD" id="cd00009">
    <property type="entry name" value="AAA"/>
    <property type="match status" value="1"/>
</dbReference>
<dbReference type="InterPro" id="IPR027417">
    <property type="entry name" value="P-loop_NTPase"/>
</dbReference>
<dbReference type="GO" id="GO:0005524">
    <property type="term" value="F:ATP binding"/>
    <property type="evidence" value="ECO:0007669"/>
    <property type="project" value="InterPro"/>
</dbReference>
<dbReference type="Gene3D" id="3.10.590.10">
    <property type="entry name" value="ph1033 like domains"/>
    <property type="match status" value="1"/>
</dbReference>